<proteinExistence type="predicted"/>
<gene>
    <name evidence="1" type="ORF">NPIL_657721</name>
</gene>
<accession>A0A8X6NT83</accession>
<sequence length="115" mass="13482">MAGKEHRSGPVIRHILPVFWIPFHANVRSDILKGPVKQVHAIRIQESGDWSRMELFWGGNRFGRKKESRVRWKDRNACVECYLRRWALGRTHETCGAKVGKEKRSPGTTCQWNLW</sequence>
<comment type="caution">
    <text evidence="1">The sequence shown here is derived from an EMBL/GenBank/DDBJ whole genome shotgun (WGS) entry which is preliminary data.</text>
</comment>
<reference evidence="1" key="1">
    <citation type="submission" date="2020-08" db="EMBL/GenBank/DDBJ databases">
        <title>Multicomponent nature underlies the extraordinary mechanical properties of spider dragline silk.</title>
        <authorList>
            <person name="Kono N."/>
            <person name="Nakamura H."/>
            <person name="Mori M."/>
            <person name="Yoshida Y."/>
            <person name="Ohtoshi R."/>
            <person name="Malay A.D."/>
            <person name="Moran D.A.P."/>
            <person name="Tomita M."/>
            <person name="Numata K."/>
            <person name="Arakawa K."/>
        </authorList>
    </citation>
    <scope>NUCLEOTIDE SEQUENCE</scope>
</reference>
<organism evidence="1 2">
    <name type="scientific">Nephila pilipes</name>
    <name type="common">Giant wood spider</name>
    <name type="synonym">Nephila maculata</name>
    <dbReference type="NCBI Taxonomy" id="299642"/>
    <lineage>
        <taxon>Eukaryota</taxon>
        <taxon>Metazoa</taxon>
        <taxon>Ecdysozoa</taxon>
        <taxon>Arthropoda</taxon>
        <taxon>Chelicerata</taxon>
        <taxon>Arachnida</taxon>
        <taxon>Araneae</taxon>
        <taxon>Araneomorphae</taxon>
        <taxon>Entelegynae</taxon>
        <taxon>Araneoidea</taxon>
        <taxon>Nephilidae</taxon>
        <taxon>Nephila</taxon>
    </lineage>
</organism>
<dbReference type="Proteomes" id="UP000887013">
    <property type="component" value="Unassembled WGS sequence"/>
</dbReference>
<keyword evidence="2" id="KW-1185">Reference proteome</keyword>
<evidence type="ECO:0000313" key="1">
    <source>
        <dbReference type="EMBL" id="GFT31784.1"/>
    </source>
</evidence>
<protein>
    <submittedName>
        <fullName evidence="1">Uncharacterized protein</fullName>
    </submittedName>
</protein>
<name>A0A8X6NT83_NEPPI</name>
<dbReference type="EMBL" id="BMAW01061561">
    <property type="protein sequence ID" value="GFT31784.1"/>
    <property type="molecule type" value="Genomic_DNA"/>
</dbReference>
<dbReference type="AlphaFoldDB" id="A0A8X6NT83"/>
<evidence type="ECO:0000313" key="2">
    <source>
        <dbReference type="Proteomes" id="UP000887013"/>
    </source>
</evidence>